<evidence type="ECO:0000256" key="1">
    <source>
        <dbReference type="ARBA" id="ARBA00022605"/>
    </source>
</evidence>
<dbReference type="GO" id="GO:0070401">
    <property type="term" value="F:NADP+ binding"/>
    <property type="evidence" value="ECO:0007669"/>
    <property type="project" value="InterPro"/>
</dbReference>
<comment type="function">
    <text evidence="4">Catalyzes the NADPH-dependent reduction of N-acetyl-5-glutamyl phosphate to yield N-acetyl-L-glutamate 5-semialdehyde.</text>
</comment>
<dbReference type="AlphaFoldDB" id="A0A7X0G282"/>
<dbReference type="GO" id="GO:0051287">
    <property type="term" value="F:NAD binding"/>
    <property type="evidence" value="ECO:0007669"/>
    <property type="project" value="InterPro"/>
</dbReference>
<dbReference type="InterPro" id="IPR058924">
    <property type="entry name" value="AGPR_dimerisation_dom"/>
</dbReference>
<dbReference type="Pfam" id="PF01118">
    <property type="entry name" value="Semialdhyde_dh"/>
    <property type="match status" value="1"/>
</dbReference>
<dbReference type="EMBL" id="JACHMQ010000001">
    <property type="protein sequence ID" value="MBB6397076.1"/>
    <property type="molecule type" value="Genomic_DNA"/>
</dbReference>
<comment type="pathway">
    <text evidence="4">Amino-acid biosynthesis; L-arginine biosynthesis; N(2)-acetyl-L-ornithine from L-glutamate: step 3/4.</text>
</comment>
<dbReference type="EC" id="1.2.1.38" evidence="4"/>
<keyword evidence="2 4" id="KW-0521">NADP</keyword>
<dbReference type="InterPro" id="IPR050085">
    <property type="entry name" value="AGPR"/>
</dbReference>
<comment type="subcellular location">
    <subcellularLocation>
        <location evidence="4">Cytoplasm</location>
    </subcellularLocation>
</comment>
<comment type="caution">
    <text evidence="6">The sequence shown here is derived from an EMBL/GenBank/DDBJ whole genome shotgun (WGS) entry which is preliminary data.</text>
</comment>
<comment type="catalytic activity">
    <reaction evidence="4">
        <text>N-acetyl-L-glutamate 5-semialdehyde + phosphate + NADP(+) = N-acetyl-L-glutamyl 5-phosphate + NADPH + H(+)</text>
        <dbReference type="Rhea" id="RHEA:21588"/>
        <dbReference type="ChEBI" id="CHEBI:15378"/>
        <dbReference type="ChEBI" id="CHEBI:29123"/>
        <dbReference type="ChEBI" id="CHEBI:43474"/>
        <dbReference type="ChEBI" id="CHEBI:57783"/>
        <dbReference type="ChEBI" id="CHEBI:57936"/>
        <dbReference type="ChEBI" id="CHEBI:58349"/>
        <dbReference type="EC" id="1.2.1.38"/>
    </reaction>
</comment>
<organism evidence="6 7">
    <name type="scientific">Actinomadura coerulea</name>
    <dbReference type="NCBI Taxonomy" id="46159"/>
    <lineage>
        <taxon>Bacteria</taxon>
        <taxon>Bacillati</taxon>
        <taxon>Actinomycetota</taxon>
        <taxon>Actinomycetes</taxon>
        <taxon>Streptosporangiales</taxon>
        <taxon>Thermomonosporaceae</taxon>
        <taxon>Actinomadura</taxon>
    </lineage>
</organism>
<dbReference type="SUPFAM" id="SSF51735">
    <property type="entry name" value="NAD(P)-binding Rossmann-fold domains"/>
    <property type="match status" value="1"/>
</dbReference>
<dbReference type="SUPFAM" id="SSF55347">
    <property type="entry name" value="Glyceraldehyde-3-phosphate dehydrogenase-like, C-terminal domain"/>
    <property type="match status" value="1"/>
</dbReference>
<dbReference type="InterPro" id="IPR000706">
    <property type="entry name" value="AGPR_type-1"/>
</dbReference>
<protein>
    <recommendedName>
        <fullName evidence="4">N-acetyl-gamma-glutamyl-phosphate reductase</fullName>
        <shortName evidence="4">AGPR</shortName>
        <ecNumber evidence="4">1.2.1.38</ecNumber>
    </recommendedName>
    <alternativeName>
        <fullName evidence="4">N-acetyl-glutamate semialdehyde dehydrogenase</fullName>
        <shortName evidence="4">NAGSA dehydrogenase</shortName>
    </alternativeName>
</protein>
<evidence type="ECO:0000256" key="4">
    <source>
        <dbReference type="HAMAP-Rule" id="MF_00150"/>
    </source>
</evidence>
<dbReference type="PANTHER" id="PTHR32338">
    <property type="entry name" value="N-ACETYL-GAMMA-GLUTAMYL-PHOSPHATE REDUCTASE, CHLOROPLASTIC-RELATED-RELATED"/>
    <property type="match status" value="1"/>
</dbReference>
<comment type="similarity">
    <text evidence="4">Belongs to the NAGSA dehydrogenase family. Type 1 subfamily.</text>
</comment>
<feature type="domain" description="Semialdehyde dehydrogenase NAD-binding" evidence="5">
    <location>
        <begin position="3"/>
        <end position="139"/>
    </location>
</feature>
<dbReference type="InterPro" id="IPR036291">
    <property type="entry name" value="NAD(P)-bd_dom_sf"/>
</dbReference>
<dbReference type="NCBIfam" id="TIGR01850">
    <property type="entry name" value="argC"/>
    <property type="match status" value="1"/>
</dbReference>
<evidence type="ECO:0000259" key="5">
    <source>
        <dbReference type="SMART" id="SM00859"/>
    </source>
</evidence>
<keyword evidence="4" id="KW-0055">Arginine biosynthesis</keyword>
<dbReference type="GO" id="GO:0005737">
    <property type="term" value="C:cytoplasm"/>
    <property type="evidence" value="ECO:0007669"/>
    <property type="project" value="UniProtKB-SubCell"/>
</dbReference>
<feature type="active site" evidence="4">
    <location>
        <position position="147"/>
    </location>
</feature>
<dbReference type="Proteomes" id="UP000546324">
    <property type="component" value="Unassembled WGS sequence"/>
</dbReference>
<keyword evidence="1 4" id="KW-0028">Amino-acid biosynthesis</keyword>
<dbReference type="UniPathway" id="UPA00068">
    <property type="reaction ID" value="UER00108"/>
</dbReference>
<evidence type="ECO:0000256" key="2">
    <source>
        <dbReference type="ARBA" id="ARBA00022857"/>
    </source>
</evidence>
<dbReference type="RefSeq" id="WP_185027157.1">
    <property type="nucleotide sequence ID" value="NZ_JACHMQ010000001.1"/>
</dbReference>
<evidence type="ECO:0000313" key="6">
    <source>
        <dbReference type="EMBL" id="MBB6397076.1"/>
    </source>
</evidence>
<evidence type="ECO:0000313" key="7">
    <source>
        <dbReference type="Proteomes" id="UP000546324"/>
    </source>
</evidence>
<keyword evidence="3 4" id="KW-0560">Oxidoreductase</keyword>
<proteinExistence type="inferred from homology"/>
<reference evidence="6 7" key="1">
    <citation type="submission" date="2020-08" db="EMBL/GenBank/DDBJ databases">
        <title>Sequencing the genomes of 1000 actinobacteria strains.</title>
        <authorList>
            <person name="Klenk H.-P."/>
        </authorList>
    </citation>
    <scope>NUCLEOTIDE SEQUENCE [LARGE SCALE GENOMIC DNA]</scope>
    <source>
        <strain evidence="6 7">DSM 43675</strain>
    </source>
</reference>
<name>A0A7X0G282_9ACTN</name>
<dbReference type="CDD" id="cd23939">
    <property type="entry name" value="AGPR_1_C_LysY"/>
    <property type="match status" value="1"/>
</dbReference>
<keyword evidence="7" id="KW-1185">Reference proteome</keyword>
<sequence>MIRVGVAGAAGYLGGELLRLLIGHPGTEVAHAVSTRFPGRRVDSVHPNLRAQTDLLFSAPDELGACDVLLTATPHKATMSLLPHLRDRAKTVIDLSGDFRDPDPAVYERYYGVPHTAPELLGAFVPGVPELFRAELAEADLISVPGCMAAAAILALRPLTGLIGPDVQIDARTGSSGSGALAGDANLHAERSGALRVFAPVRHRHEAEVARLTGLNARMTATGVEAVRGVQVVCHATGTASADERAVRRAYRESYAGEPFVRIVAHRAGTHRLPDPKLLSGSNYCDVGFAVDGDRITAIAALDNLVKGGAGAAVQCLNIRTGQPETLGLGFPGLHPV</sequence>
<dbReference type="GO" id="GO:0003942">
    <property type="term" value="F:N-acetyl-gamma-glutamyl-phosphate reductase activity"/>
    <property type="evidence" value="ECO:0007669"/>
    <property type="project" value="UniProtKB-UniRule"/>
</dbReference>
<evidence type="ECO:0000256" key="3">
    <source>
        <dbReference type="ARBA" id="ARBA00023002"/>
    </source>
</evidence>
<dbReference type="PANTHER" id="PTHR32338:SF11">
    <property type="entry name" value="[LYSW]-L-2-AMINOADIPATE_[LYSW]-L-GLUTAMATE PHOSPHATE REDUCTASE-RELATED"/>
    <property type="match status" value="1"/>
</dbReference>
<keyword evidence="4" id="KW-0963">Cytoplasm</keyword>
<dbReference type="Gene3D" id="3.30.360.10">
    <property type="entry name" value="Dihydrodipicolinate Reductase, domain 2"/>
    <property type="match status" value="1"/>
</dbReference>
<dbReference type="Pfam" id="PF22698">
    <property type="entry name" value="Semialdhyde_dhC_1"/>
    <property type="match status" value="1"/>
</dbReference>
<dbReference type="SMART" id="SM00859">
    <property type="entry name" value="Semialdhyde_dh"/>
    <property type="match status" value="1"/>
</dbReference>
<accession>A0A7X0G282</accession>
<gene>
    <name evidence="4" type="primary">argC</name>
    <name evidence="6" type="ORF">BKA00_003990</name>
</gene>
<dbReference type="GO" id="GO:0006526">
    <property type="term" value="P:L-arginine biosynthetic process"/>
    <property type="evidence" value="ECO:0007669"/>
    <property type="project" value="UniProtKB-UniRule"/>
</dbReference>
<dbReference type="HAMAP" id="MF_00150">
    <property type="entry name" value="ArgC_type1"/>
    <property type="match status" value="1"/>
</dbReference>
<dbReference type="InterPro" id="IPR000534">
    <property type="entry name" value="Semialdehyde_DH_NAD-bd"/>
</dbReference>
<dbReference type="Gene3D" id="3.40.50.720">
    <property type="entry name" value="NAD(P)-binding Rossmann-like Domain"/>
    <property type="match status" value="1"/>
</dbReference>